<organism evidence="2 3">
    <name type="scientific">Hymenobacter swuensis DY53</name>
    <dbReference type="NCBI Taxonomy" id="1227739"/>
    <lineage>
        <taxon>Bacteria</taxon>
        <taxon>Pseudomonadati</taxon>
        <taxon>Bacteroidota</taxon>
        <taxon>Cytophagia</taxon>
        <taxon>Cytophagales</taxon>
        <taxon>Hymenobacteraceae</taxon>
        <taxon>Hymenobacter</taxon>
    </lineage>
</organism>
<dbReference type="InterPro" id="IPR006016">
    <property type="entry name" value="UspA"/>
</dbReference>
<dbReference type="InterPro" id="IPR014729">
    <property type="entry name" value="Rossmann-like_a/b/a_fold"/>
</dbReference>
<evidence type="ECO:0000259" key="1">
    <source>
        <dbReference type="Pfam" id="PF00582"/>
    </source>
</evidence>
<gene>
    <name evidence="2" type="ORF">Hsw_PA0024</name>
</gene>
<dbReference type="Gene3D" id="3.40.50.620">
    <property type="entry name" value="HUPs"/>
    <property type="match status" value="1"/>
</dbReference>
<dbReference type="HOGENOM" id="CLU_2843921_0_0_10"/>
<dbReference type="Pfam" id="PF00582">
    <property type="entry name" value="Usp"/>
    <property type="match status" value="1"/>
</dbReference>
<evidence type="ECO:0000313" key="3">
    <source>
        <dbReference type="Proteomes" id="UP000019423"/>
    </source>
</evidence>
<proteinExistence type="predicted"/>
<dbReference type="CDD" id="cd00293">
    <property type="entry name" value="USP-like"/>
    <property type="match status" value="1"/>
</dbReference>
<dbReference type="Proteomes" id="UP000019423">
    <property type="component" value="Plasmid pHsw1"/>
</dbReference>
<keyword evidence="2" id="KW-0614">Plasmid</keyword>
<dbReference type="EMBL" id="CP007144">
    <property type="protein sequence ID" value="AHJ95357.1"/>
    <property type="molecule type" value="Genomic_DNA"/>
</dbReference>
<dbReference type="KEGG" id="hsw:Hsw_PA0024"/>
<keyword evidence="3" id="KW-1185">Reference proteome</keyword>
<evidence type="ECO:0000313" key="2">
    <source>
        <dbReference type="EMBL" id="AHJ95357.1"/>
    </source>
</evidence>
<accession>W8EUB1</accession>
<name>W8EUB1_9BACT</name>
<dbReference type="PATRIC" id="fig|1227739.3.peg.60"/>
<protein>
    <recommendedName>
        <fullName evidence="1">UspA domain-containing protein</fullName>
    </recommendedName>
</protein>
<sequence>MENILVPTDFSFESHHAFEVAVRLAARIGGSVLLLHAVELPEMASLQHLWQTGGRHGAAQQRQPQ</sequence>
<dbReference type="SUPFAM" id="SSF52402">
    <property type="entry name" value="Adenine nucleotide alpha hydrolases-like"/>
    <property type="match status" value="1"/>
</dbReference>
<dbReference type="OrthoDB" id="1522603at2"/>
<geneLocation type="plasmid" evidence="2 3">
    <name>pHsw1</name>
</geneLocation>
<dbReference type="AlphaFoldDB" id="W8EUB1"/>
<feature type="domain" description="UspA" evidence="1">
    <location>
        <begin position="2"/>
        <end position="62"/>
    </location>
</feature>
<dbReference type="RefSeq" id="WP_044000309.1">
    <property type="nucleotide sequence ID" value="NZ_CP007144.1"/>
</dbReference>
<reference evidence="2 3" key="1">
    <citation type="submission" date="2014-01" db="EMBL/GenBank/DDBJ databases">
        <title>Complete sequence of plasmid1 of ionizing-radiation resistance bacterium Hymenobacter swuensis DY53.</title>
        <authorList>
            <person name="Jung J.-H."/>
            <person name="Jeong S.-W."/>
            <person name="Joe M.-H."/>
            <person name="Cho y.-j."/>
            <person name="Kim M.-K."/>
            <person name="Lim S.-Y."/>
        </authorList>
    </citation>
    <scope>NUCLEOTIDE SEQUENCE [LARGE SCALE GENOMIC DNA]</scope>
    <source>
        <strain evidence="2 3">DY53</strain>
        <plasmid evidence="2 3">pHsw1</plasmid>
    </source>
</reference>